<name>A0A4Q2USI6_9BACT</name>
<evidence type="ECO:0000313" key="2">
    <source>
        <dbReference type="EMBL" id="RYC70680.1"/>
    </source>
</evidence>
<keyword evidence="1" id="KW-0812">Transmembrane</keyword>
<dbReference type="AlphaFoldDB" id="A0A4Q2USI6"/>
<keyword evidence="1" id="KW-1133">Transmembrane helix</keyword>
<dbReference type="Pfam" id="PF11750">
    <property type="entry name" value="DUF3307"/>
    <property type="match status" value="1"/>
</dbReference>
<dbReference type="Proteomes" id="UP000290407">
    <property type="component" value="Unassembled WGS sequence"/>
</dbReference>
<keyword evidence="1" id="KW-0472">Membrane</keyword>
<dbReference type="RefSeq" id="WP_129598840.1">
    <property type="nucleotide sequence ID" value="NZ_SBLB01000001.1"/>
</dbReference>
<keyword evidence="3" id="KW-1185">Reference proteome</keyword>
<evidence type="ECO:0000313" key="3">
    <source>
        <dbReference type="Proteomes" id="UP000290407"/>
    </source>
</evidence>
<evidence type="ECO:0000256" key="1">
    <source>
        <dbReference type="SAM" id="Phobius"/>
    </source>
</evidence>
<accession>A0A4Q2USI6</accession>
<feature type="transmembrane region" description="Helical" evidence="1">
    <location>
        <begin position="6"/>
        <end position="22"/>
    </location>
</feature>
<gene>
    <name evidence="2" type="ORF">EQG79_00580</name>
</gene>
<proteinExistence type="predicted"/>
<feature type="transmembrane region" description="Helical" evidence="1">
    <location>
        <begin position="34"/>
        <end position="59"/>
    </location>
</feature>
<feature type="transmembrane region" description="Helical" evidence="1">
    <location>
        <begin position="101"/>
        <end position="124"/>
    </location>
</feature>
<dbReference type="InterPro" id="IPR021737">
    <property type="entry name" value="Phage_phiKZ_Orf197"/>
</dbReference>
<organism evidence="2 3">
    <name type="scientific">Spirosoma sordidisoli</name>
    <dbReference type="NCBI Taxonomy" id="2502893"/>
    <lineage>
        <taxon>Bacteria</taxon>
        <taxon>Pseudomonadati</taxon>
        <taxon>Bacteroidota</taxon>
        <taxon>Cytophagia</taxon>
        <taxon>Cytophagales</taxon>
        <taxon>Cytophagaceae</taxon>
        <taxon>Spirosoma</taxon>
    </lineage>
</organism>
<dbReference type="EMBL" id="SBLB01000001">
    <property type="protein sequence ID" value="RYC70680.1"/>
    <property type="molecule type" value="Genomic_DNA"/>
</dbReference>
<reference evidence="2 3" key="1">
    <citation type="submission" date="2019-01" db="EMBL/GenBank/DDBJ databases">
        <title>Spirosoma flava sp. nov., a propanil-degrading bacterium isolated from herbicide-contaminated soil.</title>
        <authorList>
            <person name="Zhang L."/>
            <person name="Jiang J.-D."/>
        </authorList>
    </citation>
    <scope>NUCLEOTIDE SEQUENCE [LARGE SCALE GENOMIC DNA]</scope>
    <source>
        <strain evidence="2 3">TY50</strain>
    </source>
</reference>
<sequence length="126" mass="14824">MTLELALYIGLLLHFVGDYLLQNDFMAREKTRSLLVAALHATIYALPFLLVCWSGWWLIVWGSHVLIDRYRLAVYWIKLVNWNWSSTNMGYDADKPVWMSVWLMIIIDNAFHVLINSLCIYLAFRP</sequence>
<comment type="caution">
    <text evidence="2">The sequence shown here is derived from an EMBL/GenBank/DDBJ whole genome shotgun (WGS) entry which is preliminary data.</text>
</comment>
<protein>
    <submittedName>
        <fullName evidence="2">DUF3307 domain-containing protein</fullName>
    </submittedName>
</protein>